<reference evidence="1 2" key="1">
    <citation type="submission" date="2020-09" db="EMBL/GenBank/DDBJ databases">
        <title>Sinomicrobium weinanense sp. nov., a halophilic bacteria isolated from saline-alkali soil.</title>
        <authorList>
            <person name="Wu P."/>
            <person name="Ren H."/>
            <person name="Mei Y."/>
            <person name="Liang Y."/>
            <person name="Chen Z."/>
        </authorList>
    </citation>
    <scope>NUCLEOTIDE SEQUENCE [LARGE SCALE GENOMIC DNA]</scope>
    <source>
        <strain evidence="1 2">FJxs</strain>
    </source>
</reference>
<sequence length="58" mass="6674">MKREKMKKISPEQAHSMLKKEGLDISLEQAEEVLVFLRKMANIVVSNYLNQSNHGEDS</sequence>
<accession>A0A926JT46</accession>
<gene>
    <name evidence="1" type="ORF">IBL28_13760</name>
</gene>
<dbReference type="RefSeq" id="WP_187966180.1">
    <property type="nucleotide sequence ID" value="NZ_JACVDC010000044.1"/>
</dbReference>
<keyword evidence="2" id="KW-1185">Reference proteome</keyword>
<dbReference type="Proteomes" id="UP000653730">
    <property type="component" value="Unassembled WGS sequence"/>
</dbReference>
<organism evidence="1 2">
    <name type="scientific">Sinomicrobium weinanense</name>
    <dbReference type="NCBI Taxonomy" id="2842200"/>
    <lineage>
        <taxon>Bacteria</taxon>
        <taxon>Pseudomonadati</taxon>
        <taxon>Bacteroidota</taxon>
        <taxon>Flavobacteriia</taxon>
        <taxon>Flavobacteriales</taxon>
        <taxon>Flavobacteriaceae</taxon>
        <taxon>Sinomicrobium</taxon>
    </lineage>
</organism>
<name>A0A926JT46_9FLAO</name>
<evidence type="ECO:0000313" key="1">
    <source>
        <dbReference type="EMBL" id="MBC9797040.1"/>
    </source>
</evidence>
<evidence type="ECO:0008006" key="3">
    <source>
        <dbReference type="Google" id="ProtNLM"/>
    </source>
</evidence>
<comment type="caution">
    <text evidence="1">The sequence shown here is derived from an EMBL/GenBank/DDBJ whole genome shotgun (WGS) entry which is preliminary data.</text>
</comment>
<proteinExistence type="predicted"/>
<dbReference type="EMBL" id="JACVDC010000044">
    <property type="protein sequence ID" value="MBC9797040.1"/>
    <property type="molecule type" value="Genomic_DNA"/>
</dbReference>
<evidence type="ECO:0000313" key="2">
    <source>
        <dbReference type="Proteomes" id="UP000653730"/>
    </source>
</evidence>
<protein>
    <recommendedName>
        <fullName evidence="3">DUF2624 family protein</fullName>
    </recommendedName>
</protein>
<dbReference type="AlphaFoldDB" id="A0A926JT46"/>